<dbReference type="EMBL" id="BMDP01000001">
    <property type="protein sequence ID" value="GGI53574.1"/>
    <property type="molecule type" value="Genomic_DNA"/>
</dbReference>
<keyword evidence="4" id="KW-1185">Reference proteome</keyword>
<gene>
    <name evidence="3" type="ORF">GCM10011430_07480</name>
</gene>
<dbReference type="Pfam" id="PF14300">
    <property type="entry name" value="DMP19"/>
    <property type="match status" value="1"/>
</dbReference>
<reference evidence="3" key="1">
    <citation type="journal article" date="2014" name="Int. J. Syst. Evol. Microbiol.">
        <title>Complete genome sequence of Corynebacterium casei LMG S-19264T (=DSM 44701T), isolated from a smear-ripened cheese.</title>
        <authorList>
            <consortium name="US DOE Joint Genome Institute (JGI-PGF)"/>
            <person name="Walter F."/>
            <person name="Albersmeier A."/>
            <person name="Kalinowski J."/>
            <person name="Ruckert C."/>
        </authorList>
    </citation>
    <scope>NUCLEOTIDE SEQUENCE</scope>
    <source>
        <strain evidence="3">CCM 7664</strain>
    </source>
</reference>
<name>A0A8J3ATW2_9BURK</name>
<organism evidence="3 4">
    <name type="scientific">Oxalicibacterium solurbis</name>
    <dbReference type="NCBI Taxonomy" id="69280"/>
    <lineage>
        <taxon>Bacteria</taxon>
        <taxon>Pseudomonadati</taxon>
        <taxon>Pseudomonadota</taxon>
        <taxon>Betaproteobacteria</taxon>
        <taxon>Burkholderiales</taxon>
        <taxon>Oxalobacteraceae</taxon>
        <taxon>Oxalicibacterium</taxon>
    </lineage>
</organism>
<comment type="caution">
    <text evidence="3">The sequence shown here is derived from an EMBL/GenBank/DDBJ whole genome shotgun (WGS) entry which is preliminary data.</text>
</comment>
<reference evidence="3" key="2">
    <citation type="submission" date="2020-09" db="EMBL/GenBank/DDBJ databases">
        <authorList>
            <person name="Sun Q."/>
            <person name="Sedlacek I."/>
        </authorList>
    </citation>
    <scope>NUCLEOTIDE SEQUENCE</scope>
    <source>
        <strain evidence="3">CCM 7664</strain>
    </source>
</reference>
<dbReference type="Gene3D" id="1.20.1420.60">
    <property type="match status" value="1"/>
</dbReference>
<evidence type="ECO:0000313" key="4">
    <source>
        <dbReference type="Proteomes" id="UP000627205"/>
    </source>
</evidence>
<dbReference type="Proteomes" id="UP000627205">
    <property type="component" value="Unassembled WGS sequence"/>
</dbReference>
<feature type="domain" description="DNA mimic protein DMP19 C-terminal" evidence="2">
    <location>
        <begin position="50"/>
        <end position="166"/>
    </location>
</feature>
<evidence type="ECO:0000256" key="1">
    <source>
        <dbReference type="SAM" id="MobiDB-lite"/>
    </source>
</evidence>
<proteinExistence type="predicted"/>
<dbReference type="RefSeq" id="WP_229723937.1">
    <property type="nucleotide sequence ID" value="NZ_BMDP01000001.1"/>
</dbReference>
<feature type="region of interest" description="Disordered" evidence="1">
    <location>
        <begin position="1"/>
        <end position="24"/>
    </location>
</feature>
<dbReference type="AlphaFoldDB" id="A0A8J3ATW2"/>
<sequence length="172" mass="19264">MPCKGGFRGRIEEGKKRREREREHENSAERKYWLALIDRIYKTPEGIGGLSHAEKTYYAVSCLMGEVYNGGFEQYFSNSSGELYGLALDGLFEFGAEKTAGLLAQAKEVLFGDLPVPTDQSGRQKLMPTLGNDSHPAWGKLDVLDKAFYADTDQLTEKCAVYAAHHKLYKDS</sequence>
<evidence type="ECO:0000259" key="2">
    <source>
        <dbReference type="Pfam" id="PF14300"/>
    </source>
</evidence>
<accession>A0A8J3ATW2</accession>
<feature type="compositionally biased region" description="Basic and acidic residues" evidence="1">
    <location>
        <begin position="9"/>
        <end position="24"/>
    </location>
</feature>
<dbReference type="InterPro" id="IPR025402">
    <property type="entry name" value="DMP19_C"/>
</dbReference>
<protein>
    <recommendedName>
        <fullName evidence="2">DNA mimic protein DMP19 C-terminal domain-containing protein</fullName>
    </recommendedName>
</protein>
<evidence type="ECO:0000313" key="3">
    <source>
        <dbReference type="EMBL" id="GGI53574.1"/>
    </source>
</evidence>